<evidence type="ECO:0000256" key="1">
    <source>
        <dbReference type="SAM" id="MobiDB-lite"/>
    </source>
</evidence>
<reference evidence="2 3" key="1">
    <citation type="submission" date="2019-03" db="EMBL/GenBank/DDBJ databases">
        <title>First draft genome of Liparis tanakae, snailfish: a comprehensive survey of snailfish specific genes.</title>
        <authorList>
            <person name="Kim W."/>
            <person name="Song I."/>
            <person name="Jeong J.-H."/>
            <person name="Kim D."/>
            <person name="Kim S."/>
            <person name="Ryu S."/>
            <person name="Song J.Y."/>
            <person name="Lee S.K."/>
        </authorList>
    </citation>
    <scope>NUCLEOTIDE SEQUENCE [LARGE SCALE GENOMIC DNA]</scope>
    <source>
        <tissue evidence="2">Muscle</tissue>
    </source>
</reference>
<feature type="compositionally biased region" description="Basic and acidic residues" evidence="1">
    <location>
        <begin position="1"/>
        <end position="15"/>
    </location>
</feature>
<proteinExistence type="predicted"/>
<name>A0A4Z2HNT5_9TELE</name>
<comment type="caution">
    <text evidence="2">The sequence shown here is derived from an EMBL/GenBank/DDBJ whole genome shotgun (WGS) entry which is preliminary data.</text>
</comment>
<keyword evidence="3" id="KW-1185">Reference proteome</keyword>
<evidence type="ECO:0000313" key="2">
    <source>
        <dbReference type="EMBL" id="TNN67498.1"/>
    </source>
</evidence>
<dbReference type="AlphaFoldDB" id="A0A4Z2HNT5"/>
<sequence>MLMRAGEMRGRGDGRGRRRRGGGGEVEEERAIFQTAEQCLVNFHIHVGNELSQVVCHFIQPTLKNVLMNVVLQVVC</sequence>
<organism evidence="2 3">
    <name type="scientific">Liparis tanakae</name>
    <name type="common">Tanaka's snailfish</name>
    <dbReference type="NCBI Taxonomy" id="230148"/>
    <lineage>
        <taxon>Eukaryota</taxon>
        <taxon>Metazoa</taxon>
        <taxon>Chordata</taxon>
        <taxon>Craniata</taxon>
        <taxon>Vertebrata</taxon>
        <taxon>Euteleostomi</taxon>
        <taxon>Actinopterygii</taxon>
        <taxon>Neopterygii</taxon>
        <taxon>Teleostei</taxon>
        <taxon>Neoteleostei</taxon>
        <taxon>Acanthomorphata</taxon>
        <taxon>Eupercaria</taxon>
        <taxon>Perciformes</taxon>
        <taxon>Cottioidei</taxon>
        <taxon>Cottales</taxon>
        <taxon>Liparidae</taxon>
        <taxon>Liparis</taxon>
    </lineage>
</organism>
<accession>A0A4Z2HNT5</accession>
<evidence type="ECO:0000313" key="3">
    <source>
        <dbReference type="Proteomes" id="UP000314294"/>
    </source>
</evidence>
<feature type="region of interest" description="Disordered" evidence="1">
    <location>
        <begin position="1"/>
        <end position="27"/>
    </location>
</feature>
<protein>
    <submittedName>
        <fullName evidence="2">Uncharacterized protein</fullName>
    </submittedName>
</protein>
<dbReference type="Proteomes" id="UP000314294">
    <property type="component" value="Unassembled WGS sequence"/>
</dbReference>
<dbReference type="EMBL" id="SRLO01000203">
    <property type="protein sequence ID" value="TNN67498.1"/>
    <property type="molecule type" value="Genomic_DNA"/>
</dbReference>
<gene>
    <name evidence="2" type="ORF">EYF80_022304</name>
</gene>